<organism evidence="2 3">
    <name type="scientific">Brevibacillus agri</name>
    <dbReference type="NCBI Taxonomy" id="51101"/>
    <lineage>
        <taxon>Bacteria</taxon>
        <taxon>Bacillati</taxon>
        <taxon>Bacillota</taxon>
        <taxon>Bacilli</taxon>
        <taxon>Bacillales</taxon>
        <taxon>Paenibacillaceae</taxon>
        <taxon>Brevibacillus</taxon>
    </lineage>
</organism>
<evidence type="ECO:0000313" key="2">
    <source>
        <dbReference type="EMBL" id="GED26068.1"/>
    </source>
</evidence>
<proteinExistence type="predicted"/>
<dbReference type="GeneID" id="82813862"/>
<name>A0ABQ0SR01_9BACL</name>
<comment type="caution">
    <text evidence="2">The sequence shown here is derived from an EMBL/GenBank/DDBJ whole genome shotgun (WGS) entry which is preliminary data.</text>
</comment>
<accession>A0ABQ0SR01</accession>
<dbReference type="EMBL" id="BJOD01000018">
    <property type="protein sequence ID" value="GED26068.1"/>
    <property type="molecule type" value="Genomic_DNA"/>
</dbReference>
<feature type="region of interest" description="Disordered" evidence="1">
    <location>
        <begin position="1"/>
        <end position="47"/>
    </location>
</feature>
<dbReference type="Proteomes" id="UP000317180">
    <property type="component" value="Unassembled WGS sequence"/>
</dbReference>
<dbReference type="RefSeq" id="WP_165329002.1">
    <property type="nucleotide sequence ID" value="NZ_BJOD01000018.1"/>
</dbReference>
<protein>
    <submittedName>
        <fullName evidence="2">Uncharacterized protein</fullName>
    </submittedName>
</protein>
<keyword evidence="3" id="KW-1185">Reference proteome</keyword>
<feature type="compositionally biased region" description="Polar residues" evidence="1">
    <location>
        <begin position="37"/>
        <end position="47"/>
    </location>
</feature>
<evidence type="ECO:0000313" key="3">
    <source>
        <dbReference type="Proteomes" id="UP000317180"/>
    </source>
</evidence>
<sequence>MIWRRLAGGGGKRLAHQANKNGCARDRSMQLVRHNHLTQANTPPLSR</sequence>
<gene>
    <name evidence="2" type="ORF">BAG01nite_21700</name>
</gene>
<evidence type="ECO:0000256" key="1">
    <source>
        <dbReference type="SAM" id="MobiDB-lite"/>
    </source>
</evidence>
<reference evidence="2 3" key="1">
    <citation type="submission" date="2019-06" db="EMBL/GenBank/DDBJ databases">
        <title>Whole genome shotgun sequence of Brevibacillus agri NBRC 15538.</title>
        <authorList>
            <person name="Hosoyama A."/>
            <person name="Uohara A."/>
            <person name="Ohji S."/>
            <person name="Ichikawa N."/>
        </authorList>
    </citation>
    <scope>NUCLEOTIDE SEQUENCE [LARGE SCALE GENOMIC DNA]</scope>
    <source>
        <strain evidence="2 3">NBRC 15538</strain>
    </source>
</reference>